<dbReference type="STRING" id="450851.PHZ_c2168"/>
<dbReference type="KEGG" id="pzu:PHZ_c2168"/>
<dbReference type="InterPro" id="IPR007016">
    <property type="entry name" value="O-antigen_ligase-rel_domated"/>
</dbReference>
<feature type="transmembrane region" description="Helical" evidence="5">
    <location>
        <begin position="174"/>
        <end position="196"/>
    </location>
</feature>
<evidence type="ECO:0000313" key="7">
    <source>
        <dbReference type="EMBL" id="ACG78579.1"/>
    </source>
</evidence>
<dbReference type="Pfam" id="PF04932">
    <property type="entry name" value="Wzy_C"/>
    <property type="match status" value="1"/>
</dbReference>
<organism evidence="7 8">
    <name type="scientific">Phenylobacterium zucineum (strain HLK1)</name>
    <dbReference type="NCBI Taxonomy" id="450851"/>
    <lineage>
        <taxon>Bacteria</taxon>
        <taxon>Pseudomonadati</taxon>
        <taxon>Pseudomonadota</taxon>
        <taxon>Alphaproteobacteria</taxon>
        <taxon>Caulobacterales</taxon>
        <taxon>Caulobacteraceae</taxon>
        <taxon>Phenylobacterium</taxon>
    </lineage>
</organism>
<comment type="subcellular location">
    <subcellularLocation>
        <location evidence="1">Membrane</location>
        <topology evidence="1">Multi-pass membrane protein</topology>
    </subcellularLocation>
</comment>
<keyword evidence="8" id="KW-1185">Reference proteome</keyword>
<evidence type="ECO:0000313" key="8">
    <source>
        <dbReference type="Proteomes" id="UP000001868"/>
    </source>
</evidence>
<dbReference type="RefSeq" id="WP_012522721.1">
    <property type="nucleotide sequence ID" value="NC_011144.1"/>
</dbReference>
<evidence type="ECO:0000256" key="2">
    <source>
        <dbReference type="ARBA" id="ARBA00022692"/>
    </source>
</evidence>
<reference evidence="7 8" key="1">
    <citation type="journal article" date="2008" name="BMC Genomics">
        <title>Complete genome of Phenylobacterium zucineum - a novel facultative intracellular bacterium isolated from human erythroleukemia cell line K562.</title>
        <authorList>
            <person name="Luo Y."/>
            <person name="Xu X."/>
            <person name="Ding Z."/>
            <person name="Liu Z."/>
            <person name="Zhang B."/>
            <person name="Yan Z."/>
            <person name="Sun J."/>
            <person name="Hu S."/>
            <person name="Hu X."/>
        </authorList>
    </citation>
    <scope>NUCLEOTIDE SEQUENCE [LARGE SCALE GENOMIC DNA]</scope>
    <source>
        <strain evidence="7 8">HLK1</strain>
    </source>
</reference>
<dbReference type="AlphaFoldDB" id="B4REQ3"/>
<feature type="transmembrane region" description="Helical" evidence="5">
    <location>
        <begin position="111"/>
        <end position="129"/>
    </location>
</feature>
<evidence type="ECO:0000256" key="5">
    <source>
        <dbReference type="SAM" id="Phobius"/>
    </source>
</evidence>
<dbReference type="Proteomes" id="UP000001868">
    <property type="component" value="Chromosome"/>
</dbReference>
<feature type="transmembrane region" description="Helical" evidence="5">
    <location>
        <begin position="136"/>
        <end position="154"/>
    </location>
</feature>
<keyword evidence="3 5" id="KW-1133">Transmembrane helix</keyword>
<proteinExistence type="predicted"/>
<feature type="domain" description="O-antigen ligase-related" evidence="6">
    <location>
        <begin position="216"/>
        <end position="358"/>
    </location>
</feature>
<evidence type="ECO:0000256" key="3">
    <source>
        <dbReference type="ARBA" id="ARBA00022989"/>
    </source>
</evidence>
<name>B4REQ3_PHEZH</name>
<evidence type="ECO:0000256" key="1">
    <source>
        <dbReference type="ARBA" id="ARBA00004141"/>
    </source>
</evidence>
<feature type="transmembrane region" description="Helical" evidence="5">
    <location>
        <begin position="61"/>
        <end position="82"/>
    </location>
</feature>
<feature type="transmembrane region" description="Helical" evidence="5">
    <location>
        <begin position="384"/>
        <end position="401"/>
    </location>
</feature>
<dbReference type="EMBL" id="CP000747">
    <property type="protein sequence ID" value="ACG78579.1"/>
    <property type="molecule type" value="Genomic_DNA"/>
</dbReference>
<dbReference type="InterPro" id="IPR051533">
    <property type="entry name" value="WaaL-like"/>
</dbReference>
<dbReference type="GO" id="GO:0016020">
    <property type="term" value="C:membrane"/>
    <property type="evidence" value="ECO:0007669"/>
    <property type="project" value="UniProtKB-SubCell"/>
</dbReference>
<keyword evidence="2 5" id="KW-0812">Transmembrane</keyword>
<gene>
    <name evidence="7" type="ordered locus">PHZ_c2168</name>
</gene>
<feature type="transmembrane region" description="Helical" evidence="5">
    <location>
        <begin position="259"/>
        <end position="278"/>
    </location>
</feature>
<feature type="transmembrane region" description="Helical" evidence="5">
    <location>
        <begin position="208"/>
        <end position="226"/>
    </location>
</feature>
<accession>B4REQ3</accession>
<feature type="transmembrane region" description="Helical" evidence="5">
    <location>
        <begin position="232"/>
        <end position="250"/>
    </location>
</feature>
<dbReference type="PANTHER" id="PTHR37422">
    <property type="entry name" value="TEICHURONIC ACID BIOSYNTHESIS PROTEIN TUAE"/>
    <property type="match status" value="1"/>
</dbReference>
<sequence length="431" mass="45125">MQDARWLALAAPGLIFAGHAFYGAMLPKTALTLALLAALTLAGAALAPGLRRDLDRLRPPLLPAAAFALVLLMALWSLTPFAPGGPHPVWDYVDAGTAATTVDKSQTLLEFTKLLGLAAVFGLGLALGGSDSRARAGANTIVAFGAALAAWSFLDWAGGDLDRGVGRHRLEGPFEAANTSATLFGVLLVLTLGLAASAVRGAPPGRRLTAMAPFLAAALLFLFSLIATASRAGLASTAAGLAVFVGLQLFGRRQAWPRAALLALAGLALLAGAIFVGGDVLVDRFLEDDLAEDGRAMLFQAHWDAFKAAPWLGYGLGSFDLVNRLILNAGNIEEIWATRAAHNVYVTWLEQGGVLGAAPMFACVGALIWTSLQGTLRRSRLTSPLYGLLAANVVFLVHGAFDFALETYSMAALWSLLLGLQFAASQGRPRR</sequence>
<keyword evidence="4 5" id="KW-0472">Membrane</keyword>
<feature type="transmembrane region" description="Helical" evidence="5">
    <location>
        <begin position="353"/>
        <end position="372"/>
    </location>
</feature>
<dbReference type="HOGENOM" id="CLU_028659_0_0_5"/>
<feature type="transmembrane region" description="Helical" evidence="5">
    <location>
        <begin position="30"/>
        <end position="49"/>
    </location>
</feature>
<evidence type="ECO:0000259" key="6">
    <source>
        <dbReference type="Pfam" id="PF04932"/>
    </source>
</evidence>
<protein>
    <recommendedName>
        <fullName evidence="6">O-antigen ligase-related domain-containing protein</fullName>
    </recommendedName>
</protein>
<evidence type="ECO:0000256" key="4">
    <source>
        <dbReference type="ARBA" id="ARBA00023136"/>
    </source>
</evidence>
<dbReference type="eggNOG" id="COG3307">
    <property type="taxonomic scope" value="Bacteria"/>
</dbReference>
<dbReference type="PANTHER" id="PTHR37422:SF13">
    <property type="entry name" value="LIPOPOLYSACCHARIDE BIOSYNTHESIS PROTEIN PA4999-RELATED"/>
    <property type="match status" value="1"/>
</dbReference>